<organism evidence="5 6">
    <name type="scientific">Strigomonas culicis</name>
    <dbReference type="NCBI Taxonomy" id="28005"/>
    <lineage>
        <taxon>Eukaryota</taxon>
        <taxon>Discoba</taxon>
        <taxon>Euglenozoa</taxon>
        <taxon>Kinetoplastea</taxon>
        <taxon>Metakinetoplastina</taxon>
        <taxon>Trypanosomatida</taxon>
        <taxon>Trypanosomatidae</taxon>
        <taxon>Strigomonadinae</taxon>
        <taxon>Strigomonas</taxon>
    </lineage>
</organism>
<feature type="compositionally biased region" description="Basic and acidic residues" evidence="3">
    <location>
        <begin position="212"/>
        <end position="232"/>
    </location>
</feature>
<dbReference type="GO" id="GO:0004596">
    <property type="term" value="F:protein-N-terminal amino-acid acetyltransferase activity"/>
    <property type="evidence" value="ECO:0007669"/>
    <property type="project" value="TreeGrafter"/>
</dbReference>
<sequence>MRNSHAPHVCMYVLMKRPSTYRMTACHWFTLLFSLPLSHIHTHTTDRIHRTPPTVAPFDCGAHAMTTYRDMQLTDTLHFNFVNLDQLTETYSTSFYGEYMTHWPEYQRICIHPTTGIYMGYTLGKAEGDGENFHGHVSAVTVAPTFRRLGLGENLMKELESTTAEVHNAYFVDLFVRKSNKVAQDMYHQLGYIVYRTVLSYYRGDGAKGPFKNDEDALDMRKAMPRDKERRKSSVIPLSRSIKPEELEWN</sequence>
<keyword evidence="2" id="KW-0012">Acyltransferase</keyword>
<dbReference type="InterPro" id="IPR051646">
    <property type="entry name" value="NatB_acetyltransferase_subunit"/>
</dbReference>
<gene>
    <name evidence="5" type="ORF">STCU_07069</name>
</gene>
<evidence type="ECO:0000256" key="2">
    <source>
        <dbReference type="ARBA" id="ARBA00023315"/>
    </source>
</evidence>
<dbReference type="FunFam" id="3.40.630.30:FF:000065">
    <property type="entry name" value="N-terminal acetyltransferase complex ARD1 subunit homolog"/>
    <property type="match status" value="1"/>
</dbReference>
<accession>S9VN64</accession>
<dbReference type="OrthoDB" id="10264728at2759"/>
<dbReference type="Gene3D" id="3.40.630.30">
    <property type="match status" value="1"/>
</dbReference>
<evidence type="ECO:0000256" key="1">
    <source>
        <dbReference type="ARBA" id="ARBA00022679"/>
    </source>
</evidence>
<keyword evidence="6" id="KW-1185">Reference proteome</keyword>
<evidence type="ECO:0000259" key="4">
    <source>
        <dbReference type="PROSITE" id="PS51186"/>
    </source>
</evidence>
<evidence type="ECO:0000313" key="5">
    <source>
        <dbReference type="EMBL" id="EPY24660.1"/>
    </source>
</evidence>
<dbReference type="InterPro" id="IPR000182">
    <property type="entry name" value="GNAT_dom"/>
</dbReference>
<dbReference type="CDD" id="cd04301">
    <property type="entry name" value="NAT_SF"/>
    <property type="match status" value="1"/>
</dbReference>
<dbReference type="AlphaFoldDB" id="S9VN64"/>
<feature type="region of interest" description="Disordered" evidence="3">
    <location>
        <begin position="212"/>
        <end position="237"/>
    </location>
</feature>
<evidence type="ECO:0000256" key="3">
    <source>
        <dbReference type="SAM" id="MobiDB-lite"/>
    </source>
</evidence>
<dbReference type="PANTHER" id="PTHR45910:SF1">
    <property type="entry name" value="N-ALPHA-ACETYLTRANSFERASE 20"/>
    <property type="match status" value="1"/>
</dbReference>
<dbReference type="SUPFAM" id="SSF55729">
    <property type="entry name" value="Acyl-CoA N-acyltransferases (Nat)"/>
    <property type="match status" value="1"/>
</dbReference>
<dbReference type="GO" id="GO:0031416">
    <property type="term" value="C:NatB complex"/>
    <property type="evidence" value="ECO:0007669"/>
    <property type="project" value="TreeGrafter"/>
</dbReference>
<dbReference type="PROSITE" id="PS51186">
    <property type="entry name" value="GNAT"/>
    <property type="match status" value="1"/>
</dbReference>
<dbReference type="Proteomes" id="UP000015354">
    <property type="component" value="Unassembled WGS sequence"/>
</dbReference>
<proteinExistence type="predicted"/>
<reference evidence="5 6" key="1">
    <citation type="journal article" date="2013" name="PLoS ONE">
        <title>Predicting the Proteins of Angomonas deanei, Strigomonas culicis and Their Respective Endosymbionts Reveals New Aspects of the Trypanosomatidae Family.</title>
        <authorList>
            <person name="Motta M.C."/>
            <person name="Martins A.C."/>
            <person name="de Souza S.S."/>
            <person name="Catta-Preta C.M."/>
            <person name="Silva R."/>
            <person name="Klein C.C."/>
            <person name="de Almeida L.G."/>
            <person name="de Lima Cunha O."/>
            <person name="Ciapina L.P."/>
            <person name="Brocchi M."/>
            <person name="Colabardini A.C."/>
            <person name="de Araujo Lima B."/>
            <person name="Machado C.R."/>
            <person name="de Almeida Soares C.M."/>
            <person name="Probst C.M."/>
            <person name="de Menezes C.B."/>
            <person name="Thompson C.E."/>
            <person name="Bartholomeu D.C."/>
            <person name="Gradia D.F."/>
            <person name="Pavoni D.P."/>
            <person name="Grisard E.C."/>
            <person name="Fantinatti-Garboggini F."/>
            <person name="Marchini F.K."/>
            <person name="Rodrigues-Luiz G.F."/>
            <person name="Wagner G."/>
            <person name="Goldman G.H."/>
            <person name="Fietto J.L."/>
            <person name="Elias M.C."/>
            <person name="Goldman M.H."/>
            <person name="Sagot M.F."/>
            <person name="Pereira M."/>
            <person name="Stoco P.H."/>
            <person name="de Mendonca-Neto R.P."/>
            <person name="Teixeira S.M."/>
            <person name="Maciel T.E."/>
            <person name="de Oliveira Mendes T.A."/>
            <person name="Urmenyi T.P."/>
            <person name="de Souza W."/>
            <person name="Schenkman S."/>
            <person name="de Vasconcelos A.T."/>
        </authorList>
    </citation>
    <scope>NUCLEOTIDE SEQUENCE [LARGE SCALE GENOMIC DNA]</scope>
</reference>
<keyword evidence="1 5" id="KW-0808">Transferase</keyword>
<name>S9VN64_9TRYP</name>
<feature type="domain" description="N-acetyltransferase" evidence="4">
    <location>
        <begin position="66"/>
        <end position="225"/>
    </location>
</feature>
<comment type="caution">
    <text evidence="5">The sequence shown here is derived from an EMBL/GenBank/DDBJ whole genome shotgun (WGS) entry which is preliminary data.</text>
</comment>
<protein>
    <submittedName>
        <fullName evidence="5">Peptide alpha-N-acetyltransferase</fullName>
    </submittedName>
</protein>
<evidence type="ECO:0000313" key="6">
    <source>
        <dbReference type="Proteomes" id="UP000015354"/>
    </source>
</evidence>
<dbReference type="InterPro" id="IPR016181">
    <property type="entry name" value="Acyl_CoA_acyltransferase"/>
</dbReference>
<dbReference type="Pfam" id="PF00583">
    <property type="entry name" value="Acetyltransf_1"/>
    <property type="match status" value="1"/>
</dbReference>
<dbReference type="EMBL" id="ATMH01007069">
    <property type="protein sequence ID" value="EPY24660.1"/>
    <property type="molecule type" value="Genomic_DNA"/>
</dbReference>
<dbReference type="PANTHER" id="PTHR45910">
    <property type="entry name" value="N-ALPHA-ACETYLTRANSFERASE 20"/>
    <property type="match status" value="1"/>
</dbReference>